<proteinExistence type="predicted"/>
<dbReference type="AlphaFoldDB" id="A0A554LIA1"/>
<dbReference type="Proteomes" id="UP000315689">
    <property type="component" value="Unassembled WGS sequence"/>
</dbReference>
<sequence>MAKLRFVIAKDELRGIVVSEKRTIGAPFEQRLDDLLAEFQFAIVNPASRVPVSAPLTLIRNKVPLVRLAQNLRGRAERELVEALTPREQPLPPAA</sequence>
<gene>
    <name evidence="1" type="ORF">CEN89_593</name>
</gene>
<reference evidence="1 2" key="1">
    <citation type="submission" date="2017-07" db="EMBL/GenBank/DDBJ databases">
        <title>Mechanisms for carbon and nitrogen cycling indicate functional differentiation within the Candidate Phyla Radiation.</title>
        <authorList>
            <person name="Danczak R.E."/>
            <person name="Johnston M.D."/>
            <person name="Kenah C."/>
            <person name="Slattery M."/>
            <person name="Wrighton K.C."/>
            <person name="Wilkins M.J."/>
        </authorList>
    </citation>
    <scope>NUCLEOTIDE SEQUENCE [LARGE SCALE GENOMIC DNA]</scope>
    <source>
        <strain evidence="1">Licking1014_7</strain>
    </source>
</reference>
<evidence type="ECO:0000313" key="1">
    <source>
        <dbReference type="EMBL" id="TSC92587.1"/>
    </source>
</evidence>
<dbReference type="EMBL" id="VMGK01000019">
    <property type="protein sequence ID" value="TSC92587.1"/>
    <property type="molecule type" value="Genomic_DNA"/>
</dbReference>
<accession>A0A554LIA1</accession>
<comment type="caution">
    <text evidence="1">The sequence shown here is derived from an EMBL/GenBank/DDBJ whole genome shotgun (WGS) entry which is preliminary data.</text>
</comment>
<name>A0A554LIA1_9BACT</name>
<evidence type="ECO:0000313" key="2">
    <source>
        <dbReference type="Proteomes" id="UP000315689"/>
    </source>
</evidence>
<protein>
    <submittedName>
        <fullName evidence="1">Uncharacterized protein</fullName>
    </submittedName>
</protein>
<organism evidence="1 2">
    <name type="scientific">Candidatus Berkelbacteria bacterium Licking1014_7</name>
    <dbReference type="NCBI Taxonomy" id="2017147"/>
    <lineage>
        <taxon>Bacteria</taxon>
        <taxon>Candidatus Berkelbacteria</taxon>
    </lineage>
</organism>